<dbReference type="PANTHER" id="PTHR34961:SF7">
    <property type="entry name" value="TRANSMEMBRANE PROTEIN"/>
    <property type="match status" value="1"/>
</dbReference>
<sequence length="197" mass="21207">MSSPVLLLLLCLSMHACSARYLGVLDKELGREVHLSGKDMEKAKLDKSSITSKVKPSMSGELRTEQQLSKNGQSIIHESGGGATTNKPKDSKALMKEVEDIKGAIFSVTSSSSSYCYFIIDSYGHAGSEVIVSSSHLGLGQAAKIEGSERRARSVLGSGSHVTEETIDSKENDIVEDVVVMDYEEVHGTPPIHNKEP</sequence>
<keyword evidence="4" id="KW-1185">Reference proteome</keyword>
<keyword evidence="2" id="KW-0732">Signal</keyword>
<dbReference type="AlphaFoldDB" id="A0A834YIF0"/>
<feature type="compositionally biased region" description="Polar residues" evidence="1">
    <location>
        <begin position="65"/>
        <end position="76"/>
    </location>
</feature>
<evidence type="ECO:0000313" key="3">
    <source>
        <dbReference type="EMBL" id="KAF8380492.1"/>
    </source>
</evidence>
<gene>
    <name evidence="3" type="ORF">HHK36_027979</name>
</gene>
<protein>
    <submittedName>
        <fullName evidence="3">Uncharacterized protein</fullName>
    </submittedName>
</protein>
<dbReference type="Proteomes" id="UP000655225">
    <property type="component" value="Unassembled WGS sequence"/>
</dbReference>
<dbReference type="PANTHER" id="PTHR34961">
    <property type="entry name" value="TRANSMEMBRANE PROTEIN"/>
    <property type="match status" value="1"/>
</dbReference>
<feature type="chain" id="PRO_5032368638" evidence="2">
    <location>
        <begin position="20"/>
        <end position="197"/>
    </location>
</feature>
<proteinExistence type="predicted"/>
<evidence type="ECO:0000256" key="1">
    <source>
        <dbReference type="SAM" id="MobiDB-lite"/>
    </source>
</evidence>
<evidence type="ECO:0000313" key="4">
    <source>
        <dbReference type="Proteomes" id="UP000655225"/>
    </source>
</evidence>
<dbReference type="InterPro" id="IPR053313">
    <property type="entry name" value="RGF"/>
</dbReference>
<dbReference type="OrthoDB" id="1935364at2759"/>
<dbReference type="OMA" id="HACTARF"/>
<organism evidence="3 4">
    <name type="scientific">Tetracentron sinense</name>
    <name type="common">Spur-leaf</name>
    <dbReference type="NCBI Taxonomy" id="13715"/>
    <lineage>
        <taxon>Eukaryota</taxon>
        <taxon>Viridiplantae</taxon>
        <taxon>Streptophyta</taxon>
        <taxon>Embryophyta</taxon>
        <taxon>Tracheophyta</taxon>
        <taxon>Spermatophyta</taxon>
        <taxon>Magnoliopsida</taxon>
        <taxon>Trochodendrales</taxon>
        <taxon>Trochodendraceae</taxon>
        <taxon>Tetracentron</taxon>
    </lineage>
</organism>
<feature type="region of interest" description="Disordered" evidence="1">
    <location>
        <begin position="46"/>
        <end position="89"/>
    </location>
</feature>
<comment type="caution">
    <text evidence="3">The sequence shown here is derived from an EMBL/GenBank/DDBJ whole genome shotgun (WGS) entry which is preliminary data.</text>
</comment>
<dbReference type="EMBL" id="JABCRI010000021">
    <property type="protein sequence ID" value="KAF8380492.1"/>
    <property type="molecule type" value="Genomic_DNA"/>
</dbReference>
<evidence type="ECO:0000256" key="2">
    <source>
        <dbReference type="SAM" id="SignalP"/>
    </source>
</evidence>
<accession>A0A834YIF0</accession>
<name>A0A834YIF0_TETSI</name>
<reference evidence="3 4" key="1">
    <citation type="submission" date="2020-04" db="EMBL/GenBank/DDBJ databases">
        <title>Plant Genome Project.</title>
        <authorList>
            <person name="Zhang R.-G."/>
        </authorList>
    </citation>
    <scope>NUCLEOTIDE SEQUENCE [LARGE SCALE GENOMIC DNA]</scope>
    <source>
        <strain evidence="3">YNK0</strain>
        <tissue evidence="3">Leaf</tissue>
    </source>
</reference>
<feature type="signal peptide" evidence="2">
    <location>
        <begin position="1"/>
        <end position="19"/>
    </location>
</feature>